<evidence type="ECO:0000313" key="3">
    <source>
        <dbReference type="Proteomes" id="UP000050509"/>
    </source>
</evidence>
<organism evidence="2 3">
    <name type="scientific">Kouleothrix aurantiaca</name>
    <dbReference type="NCBI Taxonomy" id="186479"/>
    <lineage>
        <taxon>Bacteria</taxon>
        <taxon>Bacillati</taxon>
        <taxon>Chloroflexota</taxon>
        <taxon>Chloroflexia</taxon>
        <taxon>Chloroflexales</taxon>
        <taxon>Roseiflexineae</taxon>
        <taxon>Roseiflexaceae</taxon>
        <taxon>Kouleothrix</taxon>
    </lineage>
</organism>
<dbReference type="Proteomes" id="UP000050509">
    <property type="component" value="Unassembled WGS sequence"/>
</dbReference>
<dbReference type="EMBL" id="LJCR01002806">
    <property type="protein sequence ID" value="KPV48255.1"/>
    <property type="molecule type" value="Genomic_DNA"/>
</dbReference>
<comment type="caution">
    <text evidence="2">The sequence shown here is derived from an EMBL/GenBank/DDBJ whole genome shotgun (WGS) entry which is preliminary data.</text>
</comment>
<evidence type="ECO:0000256" key="1">
    <source>
        <dbReference type="SAM" id="Phobius"/>
    </source>
</evidence>
<reference evidence="2 3" key="1">
    <citation type="submission" date="2015-09" db="EMBL/GenBank/DDBJ databases">
        <title>Draft genome sequence of Kouleothrix aurantiaca JCM 19913.</title>
        <authorList>
            <person name="Hemp J."/>
        </authorList>
    </citation>
    <scope>NUCLEOTIDE SEQUENCE [LARGE SCALE GENOMIC DNA]</scope>
    <source>
        <strain evidence="2 3">COM-B</strain>
    </source>
</reference>
<keyword evidence="1" id="KW-1133">Transmembrane helix</keyword>
<dbReference type="AlphaFoldDB" id="A0A0P9F7L1"/>
<keyword evidence="1" id="KW-0812">Transmembrane</keyword>
<sequence length="124" mass="13345">LTGLITPVVTPGAMLLALPGLAARLWPWELPAILGQLYSTFLLGMAVCAWPAAREPRWGGVRIYVIANLFVNLLVLVVSLLHLPRFSPGASAWAWFAFCALSAALFGGILVQQNRRPALSSSFS</sequence>
<protein>
    <submittedName>
        <fullName evidence="2">Uncharacterized protein</fullName>
    </submittedName>
</protein>
<feature type="transmembrane region" description="Helical" evidence="1">
    <location>
        <begin position="93"/>
        <end position="111"/>
    </location>
</feature>
<evidence type="ECO:0000313" key="2">
    <source>
        <dbReference type="EMBL" id="KPV48255.1"/>
    </source>
</evidence>
<feature type="transmembrane region" description="Helical" evidence="1">
    <location>
        <begin position="63"/>
        <end position="81"/>
    </location>
</feature>
<accession>A0A0P9F7L1</accession>
<name>A0A0P9F7L1_9CHLR</name>
<feature type="transmembrane region" description="Helical" evidence="1">
    <location>
        <begin position="32"/>
        <end position="51"/>
    </location>
</feature>
<feature type="non-terminal residue" evidence="2">
    <location>
        <position position="1"/>
    </location>
</feature>
<keyword evidence="1" id="KW-0472">Membrane</keyword>
<proteinExistence type="predicted"/>
<gene>
    <name evidence="2" type="ORF">SE17_39055</name>
</gene>
<keyword evidence="3" id="KW-1185">Reference proteome</keyword>